<accession>A0ABU3TZS6</accession>
<gene>
    <name evidence="3" type="ORF">RX402_08285</name>
</gene>
<name>A0ABU3TZS6_9FIRM</name>
<evidence type="ECO:0000256" key="2">
    <source>
        <dbReference type="ARBA" id="ARBA00022649"/>
    </source>
</evidence>
<evidence type="ECO:0000256" key="1">
    <source>
        <dbReference type="ARBA" id="ARBA00006226"/>
    </source>
</evidence>
<evidence type="ECO:0000313" key="3">
    <source>
        <dbReference type="EMBL" id="MDU8688740.1"/>
    </source>
</evidence>
<dbReference type="InterPro" id="IPR035093">
    <property type="entry name" value="RelE/ParE_toxin_dom_sf"/>
</dbReference>
<protein>
    <submittedName>
        <fullName evidence="3">Type II toxin-antitoxin system RelE/ParE family toxin</fullName>
    </submittedName>
</protein>
<keyword evidence="2" id="KW-1277">Toxin-antitoxin system</keyword>
<dbReference type="PANTHER" id="PTHR33755">
    <property type="entry name" value="TOXIN PARE1-RELATED"/>
    <property type="match status" value="1"/>
</dbReference>
<comment type="similarity">
    <text evidence="1">Belongs to the RelE toxin family.</text>
</comment>
<proteinExistence type="inferred from homology"/>
<dbReference type="Pfam" id="PF05016">
    <property type="entry name" value="ParE_toxin"/>
    <property type="match status" value="1"/>
</dbReference>
<dbReference type="Proteomes" id="UP001263246">
    <property type="component" value="Unassembled WGS sequence"/>
</dbReference>
<dbReference type="EMBL" id="JAWHPR010000004">
    <property type="protein sequence ID" value="MDU8688740.1"/>
    <property type="molecule type" value="Genomic_DNA"/>
</dbReference>
<dbReference type="InterPro" id="IPR007712">
    <property type="entry name" value="RelE/ParE_toxin"/>
</dbReference>
<dbReference type="Gene3D" id="3.30.2310.20">
    <property type="entry name" value="RelE-like"/>
    <property type="match status" value="1"/>
</dbReference>
<keyword evidence="4" id="KW-1185">Reference proteome</keyword>
<evidence type="ECO:0000313" key="4">
    <source>
        <dbReference type="Proteomes" id="UP001263246"/>
    </source>
</evidence>
<dbReference type="InterPro" id="IPR051803">
    <property type="entry name" value="TA_system_RelE-like_toxin"/>
</dbReference>
<dbReference type="RefSeq" id="WP_249237829.1">
    <property type="nucleotide sequence ID" value="NZ_CP094473.1"/>
</dbReference>
<organism evidence="3 4">
    <name type="scientific">Faecalibacterium wellingii</name>
    <dbReference type="NCBI Taxonomy" id="2929491"/>
    <lineage>
        <taxon>Bacteria</taxon>
        <taxon>Bacillati</taxon>
        <taxon>Bacillota</taxon>
        <taxon>Clostridia</taxon>
        <taxon>Eubacteriales</taxon>
        <taxon>Oscillospiraceae</taxon>
        <taxon>Faecalibacterium</taxon>
    </lineage>
</organism>
<comment type="caution">
    <text evidence="3">The sequence shown here is derived from an EMBL/GenBank/DDBJ whole genome shotgun (WGS) entry which is preliminary data.</text>
</comment>
<sequence length="116" mass="13347">MESQMNKLQLSRAAQKDLLEIKSYIAVDLENPKAAMEVIKRITKKIRLLNDNPLMGAALASISGANSDERFLVCGSYMVFYRITRENIFIDRVLYGRRDYLRVLFDKTELPEQEGS</sequence>
<reference evidence="3 4" key="1">
    <citation type="submission" date="2023-10" db="EMBL/GenBank/DDBJ databases">
        <title>Host Genetic Regulation of Human Gut Microbial Structural Variation.</title>
        <authorList>
            <person name="Harmsen H.J.M."/>
        </authorList>
    </citation>
    <scope>NUCLEOTIDE SEQUENCE [LARGE SCALE GENOMIC DNA]</scope>
    <source>
        <strain evidence="3 4">HTF-F</strain>
    </source>
</reference>
<dbReference type="NCBIfam" id="TIGR02385">
    <property type="entry name" value="RelE_StbE"/>
    <property type="match status" value="1"/>
</dbReference>